<sequence length="295" mass="31950">MPASVLSDGGCSRAGGSWRRSQARRSLLVTRAVGDDDAPSVMGDWRAFRAKLVADVGVGKGWAARQAQQNLQLLEMQNPVLAREETWAHATGAPEVGGLLLATPDVSRLLGEQYWQAVVLLVRHDEEGSLGLILNRPTELNMGRGRGGLPIRLQGLDELRDSFSESRLYCGGFKAQQVITLLHGQRRLEGSVEVVPGIYSGGQDAAAAEVATGGMSQHDFRFFAGCCTWQPGALSQEIAAGAWQPAACSRTLVLKQCLRLPVPLWREAMCLLGGEWAETARQQRRQDEGSDSDSE</sequence>
<keyword evidence="2" id="KW-1185">Reference proteome</keyword>
<protein>
    <recommendedName>
        <fullName evidence="3">YqgE/AlgH family protein</fullName>
    </recommendedName>
</protein>
<evidence type="ECO:0008006" key="3">
    <source>
        <dbReference type="Google" id="ProtNLM"/>
    </source>
</evidence>
<dbReference type="InterPro" id="IPR003774">
    <property type="entry name" value="AlgH-like"/>
</dbReference>
<proteinExistence type="predicted"/>
<organism evidence="1 2">
    <name type="scientific">Chlorella vulgaris</name>
    <name type="common">Green alga</name>
    <dbReference type="NCBI Taxonomy" id="3077"/>
    <lineage>
        <taxon>Eukaryota</taxon>
        <taxon>Viridiplantae</taxon>
        <taxon>Chlorophyta</taxon>
        <taxon>core chlorophytes</taxon>
        <taxon>Trebouxiophyceae</taxon>
        <taxon>Chlorellales</taxon>
        <taxon>Chlorellaceae</taxon>
        <taxon>Chlorella clade</taxon>
        <taxon>Chlorella</taxon>
    </lineage>
</organism>
<evidence type="ECO:0000313" key="1">
    <source>
        <dbReference type="EMBL" id="KAI3431461.1"/>
    </source>
</evidence>
<dbReference type="OrthoDB" id="272750at2759"/>
<dbReference type="PANTHER" id="PTHR31984">
    <property type="entry name" value="TRANSPORTER, PUTATIVE (DUF179)-RELATED"/>
    <property type="match status" value="1"/>
</dbReference>
<reference evidence="1" key="2">
    <citation type="submission" date="2020-11" db="EMBL/GenBank/DDBJ databases">
        <authorList>
            <person name="Cecchin M."/>
            <person name="Marcolungo L."/>
            <person name="Rossato M."/>
            <person name="Girolomoni L."/>
            <person name="Cosentino E."/>
            <person name="Cuine S."/>
            <person name="Li-Beisson Y."/>
            <person name="Delledonne M."/>
            <person name="Ballottari M."/>
        </authorList>
    </citation>
    <scope>NUCLEOTIDE SEQUENCE</scope>
    <source>
        <strain evidence="1">211/11P</strain>
        <tissue evidence="1">Whole cell</tissue>
    </source>
</reference>
<dbReference type="AlphaFoldDB" id="A0A9D4YX53"/>
<dbReference type="PANTHER" id="PTHR31984:SF18">
    <property type="entry name" value="TRANSCRIPTIONAL REGULATOR"/>
    <property type="match status" value="1"/>
</dbReference>
<dbReference type="Proteomes" id="UP001055712">
    <property type="component" value="Unassembled WGS sequence"/>
</dbReference>
<dbReference type="Gene3D" id="3.40.1740.10">
    <property type="entry name" value="VC0467-like"/>
    <property type="match status" value="1"/>
</dbReference>
<dbReference type="Pfam" id="PF02622">
    <property type="entry name" value="DUF179"/>
    <property type="match status" value="1"/>
</dbReference>
<accession>A0A9D4YX53</accession>
<dbReference type="SUPFAM" id="SSF143456">
    <property type="entry name" value="VC0467-like"/>
    <property type="match status" value="1"/>
</dbReference>
<name>A0A9D4YX53_CHLVU</name>
<reference evidence="1" key="1">
    <citation type="journal article" date="2019" name="Plant J.">
        <title>Chlorella vulgaris genome assembly and annotation reveals the molecular basis for metabolic acclimation to high light conditions.</title>
        <authorList>
            <person name="Cecchin M."/>
            <person name="Marcolungo L."/>
            <person name="Rossato M."/>
            <person name="Girolomoni L."/>
            <person name="Cosentino E."/>
            <person name="Cuine S."/>
            <person name="Li-Beisson Y."/>
            <person name="Delledonne M."/>
            <person name="Ballottari M."/>
        </authorList>
    </citation>
    <scope>NUCLEOTIDE SEQUENCE</scope>
    <source>
        <strain evidence="1">211/11P</strain>
    </source>
</reference>
<gene>
    <name evidence="1" type="ORF">D9Q98_004513</name>
</gene>
<evidence type="ECO:0000313" key="2">
    <source>
        <dbReference type="Proteomes" id="UP001055712"/>
    </source>
</evidence>
<dbReference type="EMBL" id="SIDB01000006">
    <property type="protein sequence ID" value="KAI3431461.1"/>
    <property type="molecule type" value="Genomic_DNA"/>
</dbReference>
<comment type="caution">
    <text evidence="1">The sequence shown here is derived from an EMBL/GenBank/DDBJ whole genome shotgun (WGS) entry which is preliminary data.</text>
</comment>